<dbReference type="Proteomes" id="UP001497680">
    <property type="component" value="Unassembled WGS sequence"/>
</dbReference>
<dbReference type="EMBL" id="MU394341">
    <property type="protein sequence ID" value="KAI6084130.1"/>
    <property type="molecule type" value="Genomic_DNA"/>
</dbReference>
<reference evidence="1 2" key="1">
    <citation type="journal article" date="2022" name="New Phytol.">
        <title>Ecological generalism drives hyperdiversity of secondary metabolite gene clusters in xylarialean endophytes.</title>
        <authorList>
            <person name="Franco M.E.E."/>
            <person name="Wisecaver J.H."/>
            <person name="Arnold A.E."/>
            <person name="Ju Y.M."/>
            <person name="Slot J.C."/>
            <person name="Ahrendt S."/>
            <person name="Moore L.P."/>
            <person name="Eastman K.E."/>
            <person name="Scott K."/>
            <person name="Konkel Z."/>
            <person name="Mondo S.J."/>
            <person name="Kuo A."/>
            <person name="Hayes R.D."/>
            <person name="Haridas S."/>
            <person name="Andreopoulos B."/>
            <person name="Riley R."/>
            <person name="LaButti K."/>
            <person name="Pangilinan J."/>
            <person name="Lipzen A."/>
            <person name="Amirebrahimi M."/>
            <person name="Yan J."/>
            <person name="Adam C."/>
            <person name="Keymanesh K."/>
            <person name="Ng V."/>
            <person name="Louie K."/>
            <person name="Northen T."/>
            <person name="Drula E."/>
            <person name="Henrissat B."/>
            <person name="Hsieh H.M."/>
            <person name="Youens-Clark K."/>
            <person name="Lutzoni F."/>
            <person name="Miadlikowska J."/>
            <person name="Eastwood D.C."/>
            <person name="Hamelin R.C."/>
            <person name="Grigoriev I.V."/>
            <person name="U'Ren J.M."/>
        </authorList>
    </citation>
    <scope>NUCLEOTIDE SEQUENCE [LARGE SCALE GENOMIC DNA]</scope>
    <source>
        <strain evidence="1 2">ER1909</strain>
    </source>
</reference>
<sequence>MKTFTFYYLLSIPMLQGTLPSPVEPVTAFSVAPPNDVAVFSEDELNTRAFDFSVSLSLSADCNELFNQIIHEAKQYPRYKAKAIAASRQASGGLLAWSVCKAFRVEAVDCTYGGLAVTLGLFAAFQHGFVDDKKAGAQPAEPVSTPDPATTRRSIDVQLNILTVRLESDLHESGFEFDSVYGVPSLSRRDENGLTRRVVEVRGAHRPGNDEKIDYTISSRSDGAGDVTLMPASTNTALDRRAGNTPFFKVTYLVEGRTGLPYQNGYRDGVYAAANDWQRRVEGDHQIIDYIGQHLTDKGTLSWRVAPHNPGTDGTTYEDVGKCQGK</sequence>
<organism evidence="1 2">
    <name type="scientific">Hypoxylon rubiginosum</name>
    <dbReference type="NCBI Taxonomy" id="110542"/>
    <lineage>
        <taxon>Eukaryota</taxon>
        <taxon>Fungi</taxon>
        <taxon>Dikarya</taxon>
        <taxon>Ascomycota</taxon>
        <taxon>Pezizomycotina</taxon>
        <taxon>Sordariomycetes</taxon>
        <taxon>Xylariomycetidae</taxon>
        <taxon>Xylariales</taxon>
        <taxon>Hypoxylaceae</taxon>
        <taxon>Hypoxylon</taxon>
    </lineage>
</organism>
<proteinExistence type="predicted"/>
<name>A0ACC0CVH3_9PEZI</name>
<evidence type="ECO:0000313" key="1">
    <source>
        <dbReference type="EMBL" id="KAI6084130.1"/>
    </source>
</evidence>
<comment type="caution">
    <text evidence="1">The sequence shown here is derived from an EMBL/GenBank/DDBJ whole genome shotgun (WGS) entry which is preliminary data.</text>
</comment>
<protein>
    <submittedName>
        <fullName evidence="1">Uncharacterized protein</fullName>
    </submittedName>
</protein>
<accession>A0ACC0CVH3</accession>
<keyword evidence="2" id="KW-1185">Reference proteome</keyword>
<evidence type="ECO:0000313" key="2">
    <source>
        <dbReference type="Proteomes" id="UP001497680"/>
    </source>
</evidence>
<gene>
    <name evidence="1" type="ORF">F4821DRAFT_262178</name>
</gene>